<dbReference type="InterPro" id="IPR004615">
    <property type="entry name" value="DNA_pol_III_psi"/>
</dbReference>
<keyword evidence="1" id="KW-0548">Nucleotidyltransferase</keyword>
<organism evidence="1 2">
    <name type="scientific">Avibacterium volantium</name>
    <name type="common">Pasteurella volantium</name>
    <dbReference type="NCBI Taxonomy" id="762"/>
    <lineage>
        <taxon>Bacteria</taxon>
        <taxon>Pseudomonadati</taxon>
        <taxon>Pseudomonadota</taxon>
        <taxon>Gammaproteobacteria</taxon>
        <taxon>Pasteurellales</taxon>
        <taxon>Pasteurellaceae</taxon>
        <taxon>Avibacterium</taxon>
    </lineage>
</organism>
<dbReference type="GO" id="GO:0003887">
    <property type="term" value="F:DNA-directed DNA polymerase activity"/>
    <property type="evidence" value="ECO:0007669"/>
    <property type="project" value="UniProtKB-EC"/>
</dbReference>
<dbReference type="Pfam" id="PF03603">
    <property type="entry name" value="DNA_III_psi"/>
    <property type="match status" value="1"/>
</dbReference>
<dbReference type="Proteomes" id="UP000268198">
    <property type="component" value="Chromosome"/>
</dbReference>
<keyword evidence="2" id="KW-1185">Reference proteome</keyword>
<reference evidence="1 2" key="1">
    <citation type="submission" date="2018-12" db="EMBL/GenBank/DDBJ databases">
        <authorList>
            <consortium name="Pathogen Informatics"/>
        </authorList>
    </citation>
    <scope>NUCLEOTIDE SEQUENCE [LARGE SCALE GENOMIC DNA]</scope>
    <source>
        <strain evidence="1 2">NCTC3438</strain>
    </source>
</reference>
<protein>
    <submittedName>
        <fullName evidence="1">DNA polymerase III subunit psi</fullName>
        <ecNumber evidence="1">2.7.7.7</ecNumber>
    </submittedName>
</protein>
<name>A0A447SQ91_AVIVO</name>
<proteinExistence type="predicted"/>
<evidence type="ECO:0000313" key="2">
    <source>
        <dbReference type="Proteomes" id="UP000268198"/>
    </source>
</evidence>
<dbReference type="KEGG" id="avt:NCTC3438_00918"/>
<evidence type="ECO:0000313" key="1">
    <source>
        <dbReference type="EMBL" id="VEB23308.1"/>
    </source>
</evidence>
<dbReference type="GO" id="GO:0006260">
    <property type="term" value="P:DNA replication"/>
    <property type="evidence" value="ECO:0007669"/>
    <property type="project" value="InterPro"/>
</dbReference>
<dbReference type="EMBL" id="LR134167">
    <property type="protein sequence ID" value="VEB23308.1"/>
    <property type="molecule type" value="Genomic_DNA"/>
</dbReference>
<dbReference type="EC" id="2.7.7.7" evidence="1"/>
<dbReference type="Gene3D" id="3.40.50.10220">
    <property type="entry name" value="DNA polymerase III, psi subunit"/>
    <property type="match status" value="1"/>
</dbReference>
<keyword evidence="1" id="KW-0808">Transferase</keyword>
<accession>A0A447SQ91</accession>
<dbReference type="GO" id="GO:0008408">
    <property type="term" value="F:3'-5' exonuclease activity"/>
    <property type="evidence" value="ECO:0007669"/>
    <property type="project" value="InterPro"/>
</dbReference>
<sequence length="175" mass="20594">MLSAVGVSTAFFMLKYFALFDEPLLNVYNTAIFLINGNIMKRHQLLLQEMGLSQWQLVRPESLQGVVNIPIDEQVRLVIISETENPPTRLLEDILRGLDLKQNEYLAIHFDFIPHLHVSHEVHYWLLSENSEKIHRTLPYCQKALSQWRSPDWQTFMESPQEKRKLWQQIQGINP</sequence>
<dbReference type="InterPro" id="IPR036654">
    <property type="entry name" value="DNA_pol_III_psi_sf"/>
</dbReference>
<dbReference type="RefSeq" id="WP_241969736.1">
    <property type="nucleotide sequence ID" value="NZ_LR134167.1"/>
</dbReference>
<dbReference type="AlphaFoldDB" id="A0A447SQ91"/>
<dbReference type="SUPFAM" id="SSF102220">
    <property type="entry name" value="DNA polymerase III psi subunit"/>
    <property type="match status" value="1"/>
</dbReference>
<gene>
    <name evidence="1" type="primary">holD</name>
    <name evidence="1" type="ORF">NCTC3438_00918</name>
</gene>